<name>V5WFN2_9SPIO</name>
<dbReference type="HOGENOM" id="CLU_3140504_0_0_12"/>
<dbReference type="EMBL" id="CP006939">
    <property type="protein sequence ID" value="AHC14445.1"/>
    <property type="molecule type" value="Genomic_DNA"/>
</dbReference>
<evidence type="ECO:0000313" key="2">
    <source>
        <dbReference type="Proteomes" id="UP000018680"/>
    </source>
</evidence>
<keyword evidence="2" id="KW-1185">Reference proteome</keyword>
<organism evidence="1 2">
    <name type="scientific">Salinispira pacifica</name>
    <dbReference type="NCBI Taxonomy" id="1307761"/>
    <lineage>
        <taxon>Bacteria</taxon>
        <taxon>Pseudomonadati</taxon>
        <taxon>Spirochaetota</taxon>
        <taxon>Spirochaetia</taxon>
        <taxon>Spirochaetales</taxon>
        <taxon>Spirochaetaceae</taxon>
        <taxon>Salinispira</taxon>
    </lineage>
</organism>
<proteinExistence type="predicted"/>
<reference evidence="1 2" key="1">
    <citation type="journal article" date="2015" name="Stand. Genomic Sci.">
        <title>Complete genome sequence and description of Salinispira pacifica gen. nov., sp. nov., a novel spirochaete isolated form a hypersaline microbial mat.</title>
        <authorList>
            <person name="Ben Hania W."/>
            <person name="Joseph M."/>
            <person name="Schumann P."/>
            <person name="Bunk B."/>
            <person name="Fiebig A."/>
            <person name="Sproer C."/>
            <person name="Klenk H.P."/>
            <person name="Fardeau M.L."/>
            <person name="Spring S."/>
        </authorList>
    </citation>
    <scope>NUCLEOTIDE SEQUENCE [LARGE SCALE GENOMIC DNA]</scope>
    <source>
        <strain evidence="1 2">L21-RPul-D2</strain>
    </source>
</reference>
<gene>
    <name evidence="1" type="ORF">L21SP2_1029</name>
</gene>
<dbReference type="KEGG" id="slr:L21SP2_1029"/>
<dbReference type="Proteomes" id="UP000018680">
    <property type="component" value="Chromosome"/>
</dbReference>
<accession>V5WFN2</accession>
<protein>
    <submittedName>
        <fullName evidence="1">Uncharacterized protein</fullName>
    </submittedName>
</protein>
<sequence length="49" mass="5676">MVLSQITLKKHLSQAGYRQVLYQLTQFTECFRKRAGCASHQPAFFCIPE</sequence>
<evidence type="ECO:0000313" key="1">
    <source>
        <dbReference type="EMBL" id="AHC14445.1"/>
    </source>
</evidence>
<dbReference type="AlphaFoldDB" id="V5WFN2"/>
<dbReference type="STRING" id="1307761.L21SP2_1029"/>